<sequence>MTQSFQSSQVQPLYPLPPVNSVRNRPQVRRQADIDPRQRREYEDAIARCDQAIARKGDDVSAWYQRGQAQANLGAYNEAIASFNQALRSQPNHAAALVFRAVAFIHLNCYEEALLSCNTALTIQPHHAEAWLFRGVALRYLNRYKEAYASYDHALGIRRPANWLNRISRIFGWFRQ</sequence>
<dbReference type="Gene3D" id="1.25.40.10">
    <property type="entry name" value="Tetratricopeptide repeat domain"/>
    <property type="match status" value="2"/>
</dbReference>
<evidence type="ECO:0000256" key="2">
    <source>
        <dbReference type="ARBA" id="ARBA00022803"/>
    </source>
</evidence>
<feature type="repeat" description="TPR" evidence="3">
    <location>
        <begin position="60"/>
        <end position="93"/>
    </location>
</feature>
<feature type="compositionally biased region" description="Polar residues" evidence="4">
    <location>
        <begin position="1"/>
        <end position="11"/>
    </location>
</feature>
<dbReference type="SMART" id="SM00028">
    <property type="entry name" value="TPR"/>
    <property type="match status" value="3"/>
</dbReference>
<keyword evidence="6" id="KW-1185">Reference proteome</keyword>
<dbReference type="PANTHER" id="PTHR44858:SF1">
    <property type="entry name" value="UDP-N-ACETYLGLUCOSAMINE--PEPTIDE N-ACETYLGLUCOSAMINYLTRANSFERASE SPINDLY-RELATED"/>
    <property type="match status" value="1"/>
</dbReference>
<name>A0ABV0J3I9_9CYAN</name>
<evidence type="ECO:0000313" key="5">
    <source>
        <dbReference type="EMBL" id="MEP0816214.1"/>
    </source>
</evidence>
<dbReference type="SUPFAM" id="SSF48452">
    <property type="entry name" value="TPR-like"/>
    <property type="match status" value="1"/>
</dbReference>
<evidence type="ECO:0000256" key="3">
    <source>
        <dbReference type="PROSITE-ProRule" id="PRU00339"/>
    </source>
</evidence>
<proteinExistence type="predicted"/>
<gene>
    <name evidence="5" type="ORF">NC998_03795</name>
</gene>
<dbReference type="Pfam" id="PF13432">
    <property type="entry name" value="TPR_16"/>
    <property type="match status" value="1"/>
</dbReference>
<organism evidence="5 6">
    <name type="scientific">Trichocoleus desertorum GB2-A4</name>
    <dbReference type="NCBI Taxonomy" id="2933944"/>
    <lineage>
        <taxon>Bacteria</taxon>
        <taxon>Bacillati</taxon>
        <taxon>Cyanobacteriota</taxon>
        <taxon>Cyanophyceae</taxon>
        <taxon>Leptolyngbyales</taxon>
        <taxon>Trichocoleusaceae</taxon>
        <taxon>Trichocoleus</taxon>
    </lineage>
</organism>
<accession>A0ABV0J3I9</accession>
<protein>
    <submittedName>
        <fullName evidence="5">Tetratricopeptide repeat protein</fullName>
    </submittedName>
</protein>
<keyword evidence="1" id="KW-0677">Repeat</keyword>
<dbReference type="InterPro" id="IPR011990">
    <property type="entry name" value="TPR-like_helical_dom_sf"/>
</dbReference>
<evidence type="ECO:0000256" key="1">
    <source>
        <dbReference type="ARBA" id="ARBA00022737"/>
    </source>
</evidence>
<dbReference type="PROSITE" id="PS50293">
    <property type="entry name" value="TPR_REGION"/>
    <property type="match status" value="1"/>
</dbReference>
<reference evidence="5 6" key="1">
    <citation type="submission" date="2022-04" db="EMBL/GenBank/DDBJ databases">
        <title>Positive selection, recombination, and allopatry shape intraspecific diversity of widespread and dominant cyanobacteria.</title>
        <authorList>
            <person name="Wei J."/>
            <person name="Shu W."/>
            <person name="Hu C."/>
        </authorList>
    </citation>
    <scope>NUCLEOTIDE SEQUENCE [LARGE SCALE GENOMIC DNA]</scope>
    <source>
        <strain evidence="5 6">GB2-A4</strain>
    </source>
</reference>
<dbReference type="RefSeq" id="WP_190433448.1">
    <property type="nucleotide sequence ID" value="NZ_JAMPKM010000002.1"/>
</dbReference>
<dbReference type="Pfam" id="PF13181">
    <property type="entry name" value="TPR_8"/>
    <property type="match status" value="1"/>
</dbReference>
<evidence type="ECO:0000256" key="4">
    <source>
        <dbReference type="SAM" id="MobiDB-lite"/>
    </source>
</evidence>
<feature type="compositionally biased region" description="Basic and acidic residues" evidence="4">
    <location>
        <begin position="30"/>
        <end position="40"/>
    </location>
</feature>
<keyword evidence="2 3" id="KW-0802">TPR repeat</keyword>
<dbReference type="Proteomes" id="UP001464891">
    <property type="component" value="Unassembled WGS sequence"/>
</dbReference>
<dbReference type="PROSITE" id="PS50005">
    <property type="entry name" value="TPR"/>
    <property type="match status" value="1"/>
</dbReference>
<dbReference type="InterPro" id="IPR050498">
    <property type="entry name" value="Ycf3"/>
</dbReference>
<feature type="region of interest" description="Disordered" evidence="4">
    <location>
        <begin position="1"/>
        <end position="40"/>
    </location>
</feature>
<comment type="caution">
    <text evidence="5">The sequence shown here is derived from an EMBL/GenBank/DDBJ whole genome shotgun (WGS) entry which is preliminary data.</text>
</comment>
<dbReference type="InterPro" id="IPR019734">
    <property type="entry name" value="TPR_rpt"/>
</dbReference>
<evidence type="ECO:0000313" key="6">
    <source>
        <dbReference type="Proteomes" id="UP001464891"/>
    </source>
</evidence>
<dbReference type="PANTHER" id="PTHR44858">
    <property type="entry name" value="TETRATRICOPEPTIDE REPEAT PROTEIN 6"/>
    <property type="match status" value="1"/>
</dbReference>
<dbReference type="EMBL" id="JAMPKM010000002">
    <property type="protein sequence ID" value="MEP0816214.1"/>
    <property type="molecule type" value="Genomic_DNA"/>
</dbReference>